<evidence type="ECO:0000313" key="2">
    <source>
        <dbReference type="Proteomes" id="UP001597295"/>
    </source>
</evidence>
<accession>A0ABW5DSJ2</accession>
<proteinExistence type="predicted"/>
<protein>
    <submittedName>
        <fullName evidence="1">Uncharacterized protein</fullName>
    </submittedName>
</protein>
<keyword evidence="2" id="KW-1185">Reference proteome</keyword>
<name>A0ABW5DSJ2_9PROT</name>
<dbReference type="EMBL" id="JBHUIP010000011">
    <property type="protein sequence ID" value="MFD2263456.1"/>
    <property type="molecule type" value="Genomic_DNA"/>
</dbReference>
<organism evidence="1 2">
    <name type="scientific">Lacibacterium aquatile</name>
    <dbReference type="NCBI Taxonomy" id="1168082"/>
    <lineage>
        <taxon>Bacteria</taxon>
        <taxon>Pseudomonadati</taxon>
        <taxon>Pseudomonadota</taxon>
        <taxon>Alphaproteobacteria</taxon>
        <taxon>Rhodospirillales</taxon>
        <taxon>Rhodospirillaceae</taxon>
    </lineage>
</organism>
<evidence type="ECO:0000313" key="1">
    <source>
        <dbReference type="EMBL" id="MFD2263456.1"/>
    </source>
</evidence>
<dbReference type="Proteomes" id="UP001597295">
    <property type="component" value="Unassembled WGS sequence"/>
</dbReference>
<gene>
    <name evidence="1" type="ORF">ACFSM5_11200</name>
</gene>
<comment type="caution">
    <text evidence="1">The sequence shown here is derived from an EMBL/GenBank/DDBJ whole genome shotgun (WGS) entry which is preliminary data.</text>
</comment>
<dbReference type="RefSeq" id="WP_379876466.1">
    <property type="nucleotide sequence ID" value="NZ_JBHUIP010000011.1"/>
</dbReference>
<sequence length="207" mass="22926">MRFLRLILSDPNSPPHYPITGIAVLNADINRPAPGVVDFKVLYGAELTDSFEVLWDHCTEPTMLSHDYSTAEPIAKLRLRWLGLSGRSANPRAVFLGDRLPSFGAGISSLYELAALIGLPAEPPFGNDMPNSREKLLRCLLTSAALELLLMKNGRERMSAFLIDLCAGNGLEGPDQDIGRAFADQAIEQIRFIRWQPPSQEYGEIEF</sequence>
<reference evidence="2" key="1">
    <citation type="journal article" date="2019" name="Int. J. Syst. Evol. Microbiol.">
        <title>The Global Catalogue of Microorganisms (GCM) 10K type strain sequencing project: providing services to taxonomists for standard genome sequencing and annotation.</title>
        <authorList>
            <consortium name="The Broad Institute Genomics Platform"/>
            <consortium name="The Broad Institute Genome Sequencing Center for Infectious Disease"/>
            <person name="Wu L."/>
            <person name="Ma J."/>
        </authorList>
    </citation>
    <scope>NUCLEOTIDE SEQUENCE [LARGE SCALE GENOMIC DNA]</scope>
    <source>
        <strain evidence="2">CGMCC 1.19062</strain>
    </source>
</reference>